<evidence type="ECO:0000313" key="2">
    <source>
        <dbReference type="Proteomes" id="UP000326554"/>
    </source>
</evidence>
<gene>
    <name evidence="1" type="ORF">F3S47_11540</name>
</gene>
<dbReference type="EMBL" id="VYQE01000003">
    <property type="protein sequence ID" value="KAA9008127.1"/>
    <property type="molecule type" value="Genomic_DNA"/>
</dbReference>
<protein>
    <submittedName>
        <fullName evidence="1">Uncharacterized protein</fullName>
    </submittedName>
</protein>
<dbReference type="AlphaFoldDB" id="A0A5J5GJ33"/>
<keyword evidence="2" id="KW-1185">Reference proteome</keyword>
<comment type="caution">
    <text evidence="1">The sequence shown here is derived from an EMBL/GenBank/DDBJ whole genome shotgun (WGS) entry which is preliminary data.</text>
</comment>
<name>A0A5J5GJ33_9RHOB</name>
<organism evidence="1 2">
    <name type="scientific">Histidinibacterium aquaticum</name>
    <dbReference type="NCBI Taxonomy" id="2613962"/>
    <lineage>
        <taxon>Bacteria</taxon>
        <taxon>Pseudomonadati</taxon>
        <taxon>Pseudomonadota</taxon>
        <taxon>Alphaproteobacteria</taxon>
        <taxon>Rhodobacterales</taxon>
        <taxon>Paracoccaceae</taxon>
        <taxon>Histidinibacterium</taxon>
    </lineage>
</organism>
<sequence length="125" mass="13616">MQRVTEERMILEFGVVTEHDGGGHNLGFIALFIPGEPPALEADEPFAVVQIGPNTYAGDPNLLERDGYYGGYILSDSEYRIALDITNNEEMTVQTANGTSVLVDLSQSDAYAGLLLAMECQEEKS</sequence>
<dbReference type="RefSeq" id="WP_150445411.1">
    <property type="nucleotide sequence ID" value="NZ_VYQE01000003.1"/>
</dbReference>
<dbReference type="Proteomes" id="UP000326554">
    <property type="component" value="Unassembled WGS sequence"/>
</dbReference>
<evidence type="ECO:0000313" key="1">
    <source>
        <dbReference type="EMBL" id="KAA9008127.1"/>
    </source>
</evidence>
<accession>A0A5J5GJ33</accession>
<proteinExistence type="predicted"/>
<reference evidence="1 2" key="1">
    <citation type="submission" date="2019-09" db="EMBL/GenBank/DDBJ databases">
        <authorList>
            <person name="Park J.-S."/>
            <person name="Choi H.-J."/>
        </authorList>
    </citation>
    <scope>NUCLEOTIDE SEQUENCE [LARGE SCALE GENOMIC DNA]</scope>
    <source>
        <strain evidence="1 2">176SS1-4</strain>
    </source>
</reference>